<dbReference type="GO" id="GO:0003676">
    <property type="term" value="F:nucleic acid binding"/>
    <property type="evidence" value="ECO:0007669"/>
    <property type="project" value="InterPro"/>
</dbReference>
<dbReference type="Gene3D" id="3.30.420.10">
    <property type="entry name" value="Ribonuclease H-like superfamily/Ribonuclease H"/>
    <property type="match status" value="1"/>
</dbReference>
<comment type="caution">
    <text evidence="2">The sequence shown here is derived from an EMBL/GenBank/DDBJ whole genome shotgun (WGS) entry which is preliminary data.</text>
</comment>
<feature type="domain" description="Integrase catalytic" evidence="1">
    <location>
        <begin position="1"/>
        <end position="92"/>
    </location>
</feature>
<proteinExistence type="predicted"/>
<dbReference type="InterPro" id="IPR050900">
    <property type="entry name" value="Transposase_IS3/IS150/IS904"/>
</dbReference>
<dbReference type="Pfam" id="PF00665">
    <property type="entry name" value="rve"/>
    <property type="match status" value="1"/>
</dbReference>
<dbReference type="GO" id="GO:0015074">
    <property type="term" value="P:DNA integration"/>
    <property type="evidence" value="ECO:0007669"/>
    <property type="project" value="InterPro"/>
</dbReference>
<dbReference type="AlphaFoldDB" id="A0A5S4H207"/>
<dbReference type="InterPro" id="IPR012337">
    <property type="entry name" value="RNaseH-like_sf"/>
</dbReference>
<dbReference type="EMBL" id="VCKX01000004">
    <property type="protein sequence ID" value="TMR39265.1"/>
    <property type="molecule type" value="Genomic_DNA"/>
</dbReference>
<gene>
    <name evidence="2" type="ORF">ETD85_02565</name>
</gene>
<protein>
    <submittedName>
        <fullName evidence="2">DDE-type integrase/transposase/recombinase</fullName>
    </submittedName>
</protein>
<reference evidence="2 3" key="1">
    <citation type="submission" date="2019-05" db="EMBL/GenBank/DDBJ databases">
        <title>Draft genome sequence of Nonomuraea zeae DSM 100528.</title>
        <authorList>
            <person name="Saricaoglu S."/>
            <person name="Isik K."/>
        </authorList>
    </citation>
    <scope>NUCLEOTIDE SEQUENCE [LARGE SCALE GENOMIC DNA]</scope>
    <source>
        <strain evidence="2 3">DSM 100528</strain>
    </source>
</reference>
<accession>A0A5S4H207</accession>
<evidence type="ECO:0000313" key="2">
    <source>
        <dbReference type="EMBL" id="TMR39265.1"/>
    </source>
</evidence>
<evidence type="ECO:0000313" key="3">
    <source>
        <dbReference type="Proteomes" id="UP000306628"/>
    </source>
</evidence>
<dbReference type="OrthoDB" id="3257291at2"/>
<sequence length="92" mass="9868">MDVLWCGDVTQIDTDEGRLYLATVEDLFSGRLLGYAMSEHHDAALTCASLQMAVATRGGDVDGVIFHSDRGSELGFNQSSQHCCSAASLDAR</sequence>
<dbReference type="SUPFAM" id="SSF53098">
    <property type="entry name" value="Ribonuclease H-like"/>
    <property type="match status" value="1"/>
</dbReference>
<organism evidence="2 3">
    <name type="scientific">Nonomuraea zeae</name>
    <dbReference type="NCBI Taxonomy" id="1642303"/>
    <lineage>
        <taxon>Bacteria</taxon>
        <taxon>Bacillati</taxon>
        <taxon>Actinomycetota</taxon>
        <taxon>Actinomycetes</taxon>
        <taxon>Streptosporangiales</taxon>
        <taxon>Streptosporangiaceae</taxon>
        <taxon>Nonomuraea</taxon>
    </lineage>
</organism>
<keyword evidence="3" id="KW-1185">Reference proteome</keyword>
<dbReference type="PROSITE" id="PS50994">
    <property type="entry name" value="INTEGRASE"/>
    <property type="match status" value="1"/>
</dbReference>
<name>A0A5S4H207_9ACTN</name>
<dbReference type="PANTHER" id="PTHR46889:SF4">
    <property type="entry name" value="TRANSPOSASE INSO FOR INSERTION SEQUENCE ELEMENT IS911B-RELATED"/>
    <property type="match status" value="1"/>
</dbReference>
<dbReference type="InterPro" id="IPR036397">
    <property type="entry name" value="RNaseH_sf"/>
</dbReference>
<dbReference type="PANTHER" id="PTHR46889">
    <property type="entry name" value="TRANSPOSASE INSF FOR INSERTION SEQUENCE IS3B-RELATED"/>
    <property type="match status" value="1"/>
</dbReference>
<dbReference type="InterPro" id="IPR001584">
    <property type="entry name" value="Integrase_cat-core"/>
</dbReference>
<evidence type="ECO:0000259" key="1">
    <source>
        <dbReference type="PROSITE" id="PS50994"/>
    </source>
</evidence>
<dbReference type="Proteomes" id="UP000306628">
    <property type="component" value="Unassembled WGS sequence"/>
</dbReference>